<dbReference type="Pfam" id="PF03062">
    <property type="entry name" value="MBOAT"/>
    <property type="match status" value="1"/>
</dbReference>
<reference evidence="5" key="2">
    <citation type="journal article" date="2023" name="Plants (Basel)">
        <title>Annotation of the Turnera subulata (Passifloraceae) Draft Genome Reveals the S-Locus Evolved after the Divergence of Turneroideae from Passifloroideae in a Stepwise Manner.</title>
        <authorList>
            <person name="Henning P.M."/>
            <person name="Roalson E.H."/>
            <person name="Mir W."/>
            <person name="McCubbin A.G."/>
            <person name="Shore J.S."/>
        </authorList>
    </citation>
    <scope>NUCLEOTIDE SEQUENCE</scope>
    <source>
        <strain evidence="5">F60SS</strain>
    </source>
</reference>
<evidence type="ECO:0000256" key="2">
    <source>
        <dbReference type="ARBA" id="ARBA00022692"/>
    </source>
</evidence>
<accession>A0A9Q0FJS7</accession>
<reference evidence="5" key="1">
    <citation type="submission" date="2022-02" db="EMBL/GenBank/DDBJ databases">
        <authorList>
            <person name="Henning P.M."/>
            <person name="McCubbin A.G."/>
            <person name="Shore J.S."/>
        </authorList>
    </citation>
    <scope>NUCLEOTIDE SEQUENCE</scope>
    <source>
        <strain evidence="5">F60SS</strain>
        <tissue evidence="5">Leaves</tissue>
    </source>
</reference>
<dbReference type="GO" id="GO:0016020">
    <property type="term" value="C:membrane"/>
    <property type="evidence" value="ECO:0007669"/>
    <property type="project" value="UniProtKB-SubCell"/>
</dbReference>
<dbReference type="Proteomes" id="UP001141552">
    <property type="component" value="Unassembled WGS sequence"/>
</dbReference>
<dbReference type="EMBL" id="JAKUCV010005082">
    <property type="protein sequence ID" value="KAJ4832750.1"/>
    <property type="molecule type" value="Genomic_DNA"/>
</dbReference>
<sequence length="105" mass="12398">MMMTRYMYIPLGGSRRKLLNVWVIFTFVAIWHDLEWKLLSWAWLTCLFFIPEMVAKSAANAFQVNAADCLITVDYALCCRGAFWFENMIILQLMFHVQDAKQNKH</sequence>
<dbReference type="InterPro" id="IPR004299">
    <property type="entry name" value="MBOAT_fam"/>
</dbReference>
<comment type="caution">
    <text evidence="5">The sequence shown here is derived from an EMBL/GenBank/DDBJ whole genome shotgun (WGS) entry which is preliminary data.</text>
</comment>
<dbReference type="InterPro" id="IPR051085">
    <property type="entry name" value="MB_O-acyltransferase"/>
</dbReference>
<keyword evidence="3" id="KW-1133">Transmembrane helix</keyword>
<comment type="subcellular location">
    <subcellularLocation>
        <location evidence="1">Membrane</location>
        <topology evidence="1">Multi-pass membrane protein</topology>
    </subcellularLocation>
</comment>
<organism evidence="5 6">
    <name type="scientific">Turnera subulata</name>
    <dbReference type="NCBI Taxonomy" id="218843"/>
    <lineage>
        <taxon>Eukaryota</taxon>
        <taxon>Viridiplantae</taxon>
        <taxon>Streptophyta</taxon>
        <taxon>Embryophyta</taxon>
        <taxon>Tracheophyta</taxon>
        <taxon>Spermatophyta</taxon>
        <taxon>Magnoliopsida</taxon>
        <taxon>eudicotyledons</taxon>
        <taxon>Gunneridae</taxon>
        <taxon>Pentapetalae</taxon>
        <taxon>rosids</taxon>
        <taxon>fabids</taxon>
        <taxon>Malpighiales</taxon>
        <taxon>Passifloraceae</taxon>
        <taxon>Turnera</taxon>
    </lineage>
</organism>
<dbReference type="PANTHER" id="PTHR13285">
    <property type="entry name" value="ACYLTRANSFERASE"/>
    <property type="match status" value="1"/>
</dbReference>
<dbReference type="AlphaFoldDB" id="A0A9Q0FJS7"/>
<keyword evidence="2" id="KW-0812">Transmembrane</keyword>
<keyword evidence="4" id="KW-0472">Membrane</keyword>
<dbReference type="GO" id="GO:0016746">
    <property type="term" value="F:acyltransferase activity"/>
    <property type="evidence" value="ECO:0007669"/>
    <property type="project" value="TreeGrafter"/>
</dbReference>
<keyword evidence="6" id="KW-1185">Reference proteome</keyword>
<evidence type="ECO:0000256" key="3">
    <source>
        <dbReference type="ARBA" id="ARBA00022989"/>
    </source>
</evidence>
<name>A0A9Q0FJS7_9ROSI</name>
<dbReference type="GO" id="GO:0005783">
    <property type="term" value="C:endoplasmic reticulum"/>
    <property type="evidence" value="ECO:0007669"/>
    <property type="project" value="TreeGrafter"/>
</dbReference>
<dbReference type="GO" id="GO:0019432">
    <property type="term" value="P:triglyceride biosynthetic process"/>
    <property type="evidence" value="ECO:0007669"/>
    <property type="project" value="UniProtKB-ARBA"/>
</dbReference>
<evidence type="ECO:0000313" key="6">
    <source>
        <dbReference type="Proteomes" id="UP001141552"/>
    </source>
</evidence>
<gene>
    <name evidence="5" type="ORF">Tsubulata_050739</name>
</gene>
<evidence type="ECO:0000256" key="4">
    <source>
        <dbReference type="ARBA" id="ARBA00023136"/>
    </source>
</evidence>
<evidence type="ECO:0000313" key="5">
    <source>
        <dbReference type="EMBL" id="KAJ4832750.1"/>
    </source>
</evidence>
<proteinExistence type="predicted"/>
<protein>
    <submittedName>
        <fullName evidence="5">Uncharacterized protein</fullName>
    </submittedName>
</protein>
<dbReference type="PANTHER" id="PTHR13285:SF18">
    <property type="entry name" value="PROTEIN-CYSTEINE N-PALMITOYLTRANSFERASE RASP"/>
    <property type="match status" value="1"/>
</dbReference>
<evidence type="ECO:0000256" key="1">
    <source>
        <dbReference type="ARBA" id="ARBA00004141"/>
    </source>
</evidence>
<dbReference type="OrthoDB" id="420606at2759"/>